<accession>A0A915K015</accession>
<protein>
    <submittedName>
        <fullName evidence="2">Uncharacterized protein</fullName>
    </submittedName>
</protein>
<evidence type="ECO:0000313" key="2">
    <source>
        <dbReference type="WBParaSite" id="nRc.2.0.1.t31233-RA"/>
    </source>
</evidence>
<name>A0A915K015_ROMCU</name>
<evidence type="ECO:0000313" key="1">
    <source>
        <dbReference type="Proteomes" id="UP000887565"/>
    </source>
</evidence>
<dbReference type="Proteomes" id="UP000887565">
    <property type="component" value="Unplaced"/>
</dbReference>
<dbReference type="AlphaFoldDB" id="A0A915K015"/>
<organism evidence="1 2">
    <name type="scientific">Romanomermis culicivorax</name>
    <name type="common">Nematode worm</name>
    <dbReference type="NCBI Taxonomy" id="13658"/>
    <lineage>
        <taxon>Eukaryota</taxon>
        <taxon>Metazoa</taxon>
        <taxon>Ecdysozoa</taxon>
        <taxon>Nematoda</taxon>
        <taxon>Enoplea</taxon>
        <taxon>Dorylaimia</taxon>
        <taxon>Mermithida</taxon>
        <taxon>Mermithoidea</taxon>
        <taxon>Mermithidae</taxon>
        <taxon>Romanomermis</taxon>
    </lineage>
</organism>
<sequence>LLTYWYQRINFFPAKRQLLKTSLLDQRHFDSTFPTISIGPCPIPVGNYLEVLLGCPSSFAFVQWIAQMIQQSFDRIDHLPLLYFIVNRLDIIRSFVVVIIVRVWFAFRKDCIV</sequence>
<reference evidence="2" key="1">
    <citation type="submission" date="2022-11" db="UniProtKB">
        <authorList>
            <consortium name="WormBaseParasite"/>
        </authorList>
    </citation>
    <scope>IDENTIFICATION</scope>
</reference>
<keyword evidence="1" id="KW-1185">Reference proteome</keyword>
<proteinExistence type="predicted"/>
<dbReference type="WBParaSite" id="nRc.2.0.1.t31233-RA">
    <property type="protein sequence ID" value="nRc.2.0.1.t31233-RA"/>
    <property type="gene ID" value="nRc.2.0.1.g31233"/>
</dbReference>